<dbReference type="GO" id="GO:0006629">
    <property type="term" value="P:lipid metabolic process"/>
    <property type="evidence" value="ECO:0007669"/>
    <property type="project" value="InterPro"/>
</dbReference>
<comment type="caution">
    <text evidence="6">The sequence shown here is derived from an EMBL/GenBank/DDBJ whole genome shotgun (WGS) entry which is preliminary data.</text>
</comment>
<evidence type="ECO:0000313" key="7">
    <source>
        <dbReference type="Proteomes" id="UP000813444"/>
    </source>
</evidence>
<dbReference type="Proteomes" id="UP000813444">
    <property type="component" value="Unassembled WGS sequence"/>
</dbReference>
<evidence type="ECO:0000313" key="6">
    <source>
        <dbReference type="EMBL" id="KAH7318207.1"/>
    </source>
</evidence>
<dbReference type="OrthoDB" id="426718at2759"/>
<dbReference type="PANTHER" id="PTHR45856">
    <property type="entry name" value="ALPHA/BETA-HYDROLASES SUPERFAMILY PROTEIN"/>
    <property type="match status" value="1"/>
</dbReference>
<dbReference type="PANTHER" id="PTHR45856:SF11">
    <property type="entry name" value="FUNGAL LIPASE-LIKE DOMAIN-CONTAINING PROTEIN"/>
    <property type="match status" value="1"/>
</dbReference>
<proteinExistence type="inferred from homology"/>
<evidence type="ECO:0000256" key="1">
    <source>
        <dbReference type="ARBA" id="ARBA00043996"/>
    </source>
</evidence>
<feature type="domain" description="Fungal lipase-type" evidence="5">
    <location>
        <begin position="109"/>
        <end position="239"/>
    </location>
</feature>
<gene>
    <name evidence="6" type="ORF">B0I35DRAFT_409134</name>
</gene>
<dbReference type="InterPro" id="IPR051218">
    <property type="entry name" value="Sec_MonoDiacylglyc_Lipase"/>
</dbReference>
<evidence type="ECO:0000256" key="2">
    <source>
        <dbReference type="ARBA" id="ARBA00047591"/>
    </source>
</evidence>
<sequence>MHVLSLLALAACAVASPLSARDYIEAVRSLGTRASVTEQQLSDLNVFAEYAGASYCNIEVAAGSAITCSGGVCPTVEGNRGTIVQTFTGLVTGIGGFVAVDNARREIILSIRGSNNVRNFITDVIFVRTGCDDLVSGCSVHAGFAAAWKEIARPATAAIASALAANPGYRIVATGHSLGAVVATLAAAYLRRTYSVDIYSYGAPRLGNAVLSQFITDQPGAEFRVTHIDDPVPRLPPMVFGYRHISPEYWLSTGSSTDTDYTVDDIRVCEGIANVKCNAGTTIGLNIDAHNHYLGPIAGCGPPIEFRRQDDITDEELAERLRMWAIEDQELAAVIN</sequence>
<accession>A0A8K0WS76</accession>
<organism evidence="6 7">
    <name type="scientific">Stachybotrys elegans</name>
    <dbReference type="NCBI Taxonomy" id="80388"/>
    <lineage>
        <taxon>Eukaryota</taxon>
        <taxon>Fungi</taxon>
        <taxon>Dikarya</taxon>
        <taxon>Ascomycota</taxon>
        <taxon>Pezizomycotina</taxon>
        <taxon>Sordariomycetes</taxon>
        <taxon>Hypocreomycetidae</taxon>
        <taxon>Hypocreales</taxon>
        <taxon>Stachybotryaceae</taxon>
        <taxon>Stachybotrys</taxon>
    </lineage>
</organism>
<evidence type="ECO:0000256" key="3">
    <source>
        <dbReference type="ARBA" id="ARBA00048461"/>
    </source>
</evidence>
<dbReference type="EMBL" id="JAGPNK010000007">
    <property type="protein sequence ID" value="KAH7318207.1"/>
    <property type="molecule type" value="Genomic_DNA"/>
</dbReference>
<keyword evidence="4" id="KW-0732">Signal</keyword>
<comment type="similarity">
    <text evidence="1">Belongs to the AB hydrolase superfamily. Lipase family. Class 3 subfamily.</text>
</comment>
<dbReference type="CDD" id="cd00519">
    <property type="entry name" value="Lipase_3"/>
    <property type="match status" value="1"/>
</dbReference>
<dbReference type="Gene3D" id="3.40.50.1820">
    <property type="entry name" value="alpha/beta hydrolase"/>
    <property type="match status" value="1"/>
</dbReference>
<feature type="signal peptide" evidence="4">
    <location>
        <begin position="1"/>
        <end position="15"/>
    </location>
</feature>
<dbReference type="AlphaFoldDB" id="A0A8K0WS76"/>
<dbReference type="Pfam" id="PF01764">
    <property type="entry name" value="Lipase_3"/>
    <property type="match status" value="1"/>
</dbReference>
<feature type="chain" id="PRO_5035418227" evidence="4">
    <location>
        <begin position="16"/>
        <end position="336"/>
    </location>
</feature>
<protein>
    <submittedName>
        <fullName evidence="6">Lipase</fullName>
    </submittedName>
</protein>
<dbReference type="InterPro" id="IPR002921">
    <property type="entry name" value="Fungal_lipase-type"/>
</dbReference>
<comment type="catalytic activity">
    <reaction evidence="3">
        <text>a monoacylglycerol + H2O = glycerol + a fatty acid + H(+)</text>
        <dbReference type="Rhea" id="RHEA:15245"/>
        <dbReference type="ChEBI" id="CHEBI:15377"/>
        <dbReference type="ChEBI" id="CHEBI:15378"/>
        <dbReference type="ChEBI" id="CHEBI:17408"/>
        <dbReference type="ChEBI" id="CHEBI:17754"/>
        <dbReference type="ChEBI" id="CHEBI:28868"/>
    </reaction>
</comment>
<dbReference type="InterPro" id="IPR029058">
    <property type="entry name" value="AB_hydrolase_fold"/>
</dbReference>
<comment type="catalytic activity">
    <reaction evidence="2">
        <text>a diacylglycerol + H2O = a monoacylglycerol + a fatty acid + H(+)</text>
        <dbReference type="Rhea" id="RHEA:32731"/>
        <dbReference type="ChEBI" id="CHEBI:15377"/>
        <dbReference type="ChEBI" id="CHEBI:15378"/>
        <dbReference type="ChEBI" id="CHEBI:17408"/>
        <dbReference type="ChEBI" id="CHEBI:18035"/>
        <dbReference type="ChEBI" id="CHEBI:28868"/>
    </reaction>
</comment>
<keyword evidence="7" id="KW-1185">Reference proteome</keyword>
<evidence type="ECO:0000256" key="4">
    <source>
        <dbReference type="SAM" id="SignalP"/>
    </source>
</evidence>
<dbReference type="SUPFAM" id="SSF53474">
    <property type="entry name" value="alpha/beta-Hydrolases"/>
    <property type="match status" value="1"/>
</dbReference>
<evidence type="ECO:0000259" key="5">
    <source>
        <dbReference type="Pfam" id="PF01764"/>
    </source>
</evidence>
<reference evidence="6" key="1">
    <citation type="journal article" date="2021" name="Nat. Commun.">
        <title>Genetic determinants of endophytism in the Arabidopsis root mycobiome.</title>
        <authorList>
            <person name="Mesny F."/>
            <person name="Miyauchi S."/>
            <person name="Thiergart T."/>
            <person name="Pickel B."/>
            <person name="Atanasova L."/>
            <person name="Karlsson M."/>
            <person name="Huettel B."/>
            <person name="Barry K.W."/>
            <person name="Haridas S."/>
            <person name="Chen C."/>
            <person name="Bauer D."/>
            <person name="Andreopoulos W."/>
            <person name="Pangilinan J."/>
            <person name="LaButti K."/>
            <person name="Riley R."/>
            <person name="Lipzen A."/>
            <person name="Clum A."/>
            <person name="Drula E."/>
            <person name="Henrissat B."/>
            <person name="Kohler A."/>
            <person name="Grigoriev I.V."/>
            <person name="Martin F.M."/>
            <person name="Hacquard S."/>
        </authorList>
    </citation>
    <scope>NUCLEOTIDE SEQUENCE</scope>
    <source>
        <strain evidence="6">MPI-CAGE-CH-0235</strain>
    </source>
</reference>
<name>A0A8K0WS76_9HYPO</name>